<organism evidence="2 3">
    <name type="scientific">Rhinolophus ferrumequinum</name>
    <name type="common">Greater horseshoe bat</name>
    <dbReference type="NCBI Taxonomy" id="59479"/>
    <lineage>
        <taxon>Eukaryota</taxon>
        <taxon>Metazoa</taxon>
        <taxon>Chordata</taxon>
        <taxon>Craniata</taxon>
        <taxon>Vertebrata</taxon>
        <taxon>Euteleostomi</taxon>
        <taxon>Mammalia</taxon>
        <taxon>Eutheria</taxon>
        <taxon>Laurasiatheria</taxon>
        <taxon>Chiroptera</taxon>
        <taxon>Yinpterochiroptera</taxon>
        <taxon>Rhinolophoidea</taxon>
        <taxon>Rhinolophidae</taxon>
        <taxon>Rhinolophinae</taxon>
        <taxon>Rhinolophus</taxon>
    </lineage>
</organism>
<dbReference type="Proteomes" id="UP000585614">
    <property type="component" value="Unassembled WGS sequence"/>
</dbReference>
<evidence type="ECO:0000256" key="1">
    <source>
        <dbReference type="SAM" id="MobiDB-lite"/>
    </source>
</evidence>
<feature type="region of interest" description="Disordered" evidence="1">
    <location>
        <begin position="61"/>
        <end position="81"/>
    </location>
</feature>
<reference evidence="2 3" key="1">
    <citation type="journal article" date="2020" name="Nature">
        <title>Six reference-quality genomes reveal evolution of bat adaptations.</title>
        <authorList>
            <person name="Jebb D."/>
            <person name="Huang Z."/>
            <person name="Pippel M."/>
            <person name="Hughes G.M."/>
            <person name="Lavrichenko K."/>
            <person name="Devanna P."/>
            <person name="Winkler S."/>
            <person name="Jermiin L.S."/>
            <person name="Skirmuntt E.C."/>
            <person name="Katzourakis A."/>
            <person name="Burkitt-Gray L."/>
            <person name="Ray D.A."/>
            <person name="Sullivan K.A.M."/>
            <person name="Roscito J.G."/>
            <person name="Kirilenko B.M."/>
            <person name="Davalos L.M."/>
            <person name="Corthals A.P."/>
            <person name="Power M.L."/>
            <person name="Jones G."/>
            <person name="Ransome R.D."/>
            <person name="Dechmann D.K.N."/>
            <person name="Locatelli A.G."/>
            <person name="Puechmaille S.J."/>
            <person name="Fedrigo O."/>
            <person name="Jarvis E.D."/>
            <person name="Hiller M."/>
            <person name="Vernes S.C."/>
            <person name="Myers E.W."/>
            <person name="Teeling E.C."/>
        </authorList>
    </citation>
    <scope>NUCLEOTIDE SEQUENCE [LARGE SCALE GENOMIC DNA]</scope>
    <source>
        <strain evidence="2">MRhiFer1</strain>
        <tissue evidence="2">Lung</tissue>
    </source>
</reference>
<accession>A0A7J7V8C4</accession>
<proteinExistence type="predicted"/>
<evidence type="ECO:0000313" key="3">
    <source>
        <dbReference type="Proteomes" id="UP000585614"/>
    </source>
</evidence>
<dbReference type="AlphaFoldDB" id="A0A7J7V8C4"/>
<dbReference type="EMBL" id="JACAGC010000014">
    <property type="protein sequence ID" value="KAF6321281.1"/>
    <property type="molecule type" value="Genomic_DNA"/>
</dbReference>
<comment type="caution">
    <text evidence="2">The sequence shown here is derived from an EMBL/GenBank/DDBJ whole genome shotgun (WGS) entry which is preliminary data.</text>
</comment>
<protein>
    <submittedName>
        <fullName evidence="2">Uncharacterized protein</fullName>
    </submittedName>
</protein>
<evidence type="ECO:0000313" key="2">
    <source>
        <dbReference type="EMBL" id="KAF6321281.1"/>
    </source>
</evidence>
<gene>
    <name evidence="2" type="ORF">mRhiFer1_008418</name>
</gene>
<sequence>MGNRTPLGNSVYFQDSPPSQVVVLSILVAEGAVQLQVVLSVLAAEGAAQLQVQPPFLVAGGTAHHPLQDSRNRTGNPMAESPLAHVGIEPAALRARSMELQPPEPLGRPNQSPFSIFSCRSTIPCGN</sequence>
<name>A0A7J7V8C4_RHIFE</name>